<dbReference type="EC" id="3.1.1.15" evidence="5"/>
<dbReference type="PANTHER" id="PTHR10907">
    <property type="entry name" value="REGUCALCIN"/>
    <property type="match status" value="1"/>
</dbReference>
<dbReference type="Gene3D" id="2.120.10.30">
    <property type="entry name" value="TolB, C-terminal domain"/>
    <property type="match status" value="1"/>
</dbReference>
<dbReference type="PANTHER" id="PTHR10907:SF47">
    <property type="entry name" value="REGUCALCIN"/>
    <property type="match status" value="1"/>
</dbReference>
<feature type="binding site" evidence="3">
    <location>
        <position position="193"/>
    </location>
    <ligand>
        <name>a divalent metal cation</name>
        <dbReference type="ChEBI" id="CHEBI:60240"/>
    </ligand>
</feature>
<evidence type="ECO:0000313" key="6">
    <source>
        <dbReference type="Proteomes" id="UP000032360"/>
    </source>
</evidence>
<protein>
    <submittedName>
        <fullName evidence="5">L-arabinolactonase</fullName>
        <ecNumber evidence="5">3.1.1.15</ecNumber>
    </submittedName>
</protein>
<dbReference type="InterPro" id="IPR011042">
    <property type="entry name" value="6-blade_b-propeller_TolB-like"/>
</dbReference>
<evidence type="ECO:0000259" key="4">
    <source>
        <dbReference type="Pfam" id="PF08450"/>
    </source>
</evidence>
<comment type="similarity">
    <text evidence="1">Belongs to the SMP-30/CGR1 family.</text>
</comment>
<keyword evidence="3" id="KW-0479">Metal-binding</keyword>
<dbReference type="GO" id="GO:0050021">
    <property type="term" value="F:L-arabinonolactonase activity"/>
    <property type="evidence" value="ECO:0007669"/>
    <property type="project" value="UniProtKB-EC"/>
</dbReference>
<dbReference type="AlphaFoldDB" id="A0A0D8HFZ3"/>
<gene>
    <name evidence="5" type="primary">araB</name>
    <name evidence="5" type="ORF">AXFE_23150</name>
</gene>
<keyword evidence="6" id="KW-1185">Reference proteome</keyword>
<evidence type="ECO:0000256" key="3">
    <source>
        <dbReference type="PIRSR" id="PIRSR605511-2"/>
    </source>
</evidence>
<organism evidence="5 6">
    <name type="scientific">Acidithrix ferrooxidans</name>
    <dbReference type="NCBI Taxonomy" id="1280514"/>
    <lineage>
        <taxon>Bacteria</taxon>
        <taxon>Bacillati</taxon>
        <taxon>Actinomycetota</taxon>
        <taxon>Acidimicrobiia</taxon>
        <taxon>Acidimicrobiales</taxon>
        <taxon>Acidimicrobiaceae</taxon>
        <taxon>Acidithrix</taxon>
    </lineage>
</organism>
<keyword evidence="5" id="KW-0378">Hydrolase</keyword>
<dbReference type="PRINTS" id="PR01790">
    <property type="entry name" value="SMP30FAMILY"/>
</dbReference>
<dbReference type="GO" id="GO:0005509">
    <property type="term" value="F:calcium ion binding"/>
    <property type="evidence" value="ECO:0007669"/>
    <property type="project" value="TreeGrafter"/>
</dbReference>
<feature type="binding site" evidence="3">
    <location>
        <position position="97"/>
    </location>
    <ligand>
        <name>substrate</name>
    </ligand>
</feature>
<sequence length="287" mass="30951">MTLEIEIIETKAELGESPFWDQKSQSLFWVDIDGSSLNCLSGDHENHNIATFKGKCTPAIPQTSGGFLVGVDLDLLHLQTDGSTAKLCSAPSGDRFNDGKCDPLGRFYIGTLSYARTPKACGLYRYEADNGLVPVIEDVTLSNGMGWSPAGDEMYFIDTPTRQLRAFEYDLSSGTIGATRIVVDFGELPGNPDGLCVDSEGGIWVSMIRSGDLRRYHPNGSLDSLINLGYIGTTSCCFGGENLEKLYVTSGAFLIPTDQRQDYPTAGSIFVLEPGVQGLPSVAYSGL</sequence>
<proteinExistence type="inferred from homology"/>
<dbReference type="InterPro" id="IPR013658">
    <property type="entry name" value="SGL"/>
</dbReference>
<dbReference type="RefSeq" id="WP_052605931.1">
    <property type="nucleotide sequence ID" value="NZ_JXYS01000073.1"/>
</dbReference>
<name>A0A0D8HFZ3_9ACTN</name>
<feature type="domain" description="SMP-30/Gluconolactonase/LRE-like region" evidence="4">
    <location>
        <begin position="14"/>
        <end position="251"/>
    </location>
</feature>
<dbReference type="EMBL" id="JXYS01000073">
    <property type="protein sequence ID" value="KJF16814.1"/>
    <property type="molecule type" value="Genomic_DNA"/>
</dbReference>
<feature type="active site" description="Proton donor/acceptor" evidence="2">
    <location>
        <position position="193"/>
    </location>
</feature>
<feature type="binding site" evidence="3">
    <location>
        <position position="95"/>
    </location>
    <ligand>
        <name>substrate</name>
    </ligand>
</feature>
<comment type="cofactor">
    <cofactor evidence="3">
        <name>Zn(2+)</name>
        <dbReference type="ChEBI" id="CHEBI:29105"/>
    </cofactor>
    <text evidence="3">Binds 1 divalent metal cation per subunit.</text>
</comment>
<feature type="binding site" evidence="3">
    <location>
        <position position="16"/>
    </location>
    <ligand>
        <name>a divalent metal cation</name>
        <dbReference type="ChEBI" id="CHEBI:60240"/>
    </ligand>
</feature>
<dbReference type="STRING" id="1280514.AXFE_23150"/>
<evidence type="ECO:0000256" key="1">
    <source>
        <dbReference type="ARBA" id="ARBA00008853"/>
    </source>
</evidence>
<feature type="binding site" evidence="3">
    <location>
        <position position="143"/>
    </location>
    <ligand>
        <name>a divalent metal cation</name>
        <dbReference type="ChEBI" id="CHEBI:60240"/>
    </ligand>
</feature>
<evidence type="ECO:0000313" key="5">
    <source>
        <dbReference type="EMBL" id="KJF16814.1"/>
    </source>
</evidence>
<evidence type="ECO:0000256" key="2">
    <source>
        <dbReference type="PIRSR" id="PIRSR605511-1"/>
    </source>
</evidence>
<reference evidence="5 6" key="1">
    <citation type="submission" date="2015-01" db="EMBL/GenBank/DDBJ databases">
        <title>Draft genome of the acidophilic iron oxidizer Acidithrix ferrooxidans strain Py-F3.</title>
        <authorList>
            <person name="Poehlein A."/>
            <person name="Eisen S."/>
            <person name="Schloemann M."/>
            <person name="Johnson B.D."/>
            <person name="Daniel R."/>
            <person name="Muehling M."/>
        </authorList>
    </citation>
    <scope>NUCLEOTIDE SEQUENCE [LARGE SCALE GENOMIC DNA]</scope>
    <source>
        <strain evidence="5 6">Py-F3</strain>
    </source>
</reference>
<dbReference type="GO" id="GO:0019853">
    <property type="term" value="P:L-ascorbic acid biosynthetic process"/>
    <property type="evidence" value="ECO:0007669"/>
    <property type="project" value="TreeGrafter"/>
</dbReference>
<dbReference type="Pfam" id="PF08450">
    <property type="entry name" value="SGL"/>
    <property type="match status" value="1"/>
</dbReference>
<dbReference type="OrthoDB" id="2633250at2"/>
<dbReference type="SUPFAM" id="SSF63829">
    <property type="entry name" value="Calcium-dependent phosphotriesterase"/>
    <property type="match status" value="1"/>
</dbReference>
<comment type="caution">
    <text evidence="5">The sequence shown here is derived from an EMBL/GenBank/DDBJ whole genome shotgun (WGS) entry which is preliminary data.</text>
</comment>
<accession>A0A0D8HFZ3</accession>
<dbReference type="InterPro" id="IPR005511">
    <property type="entry name" value="SMP-30"/>
</dbReference>
<dbReference type="GO" id="GO:0004341">
    <property type="term" value="F:gluconolactonase activity"/>
    <property type="evidence" value="ECO:0007669"/>
    <property type="project" value="TreeGrafter"/>
</dbReference>
<dbReference type="Proteomes" id="UP000032360">
    <property type="component" value="Unassembled WGS sequence"/>
</dbReference>
<keyword evidence="3" id="KW-0862">Zinc</keyword>